<reference evidence="2 3" key="1">
    <citation type="journal article" date="2012" name="J. Bacteriol.">
        <title>Complete Genome Sequence of the Naphthalene-Degrading Pseudomonas putida Strain ND6.</title>
        <authorList>
            <person name="Li S."/>
            <person name="Zhao H."/>
            <person name="Li Y."/>
            <person name="Niu S."/>
            <person name="Cai B."/>
        </authorList>
    </citation>
    <scope>NUCLEOTIDE SEQUENCE [LARGE SCALE GENOMIC DNA]</scope>
    <source>
        <strain evidence="2 3">ND6</strain>
    </source>
</reference>
<dbReference type="EMBL" id="CP003588">
    <property type="protein sequence ID" value="AFK71918.1"/>
    <property type="molecule type" value="Genomic_DNA"/>
</dbReference>
<protein>
    <submittedName>
        <fullName evidence="2">Uncharacterized protein</fullName>
    </submittedName>
</protein>
<dbReference type="AlphaFoldDB" id="I3V2E7"/>
<evidence type="ECO:0000313" key="2">
    <source>
        <dbReference type="EMBL" id="AFK71918.1"/>
    </source>
</evidence>
<evidence type="ECO:0000256" key="1">
    <source>
        <dbReference type="SAM" id="MobiDB-lite"/>
    </source>
</evidence>
<dbReference type="Proteomes" id="UP000005268">
    <property type="component" value="Chromosome"/>
</dbReference>
<organism evidence="2 3">
    <name type="scientific">Pseudomonas putida ND6</name>
    <dbReference type="NCBI Taxonomy" id="231023"/>
    <lineage>
        <taxon>Bacteria</taxon>
        <taxon>Pseudomonadati</taxon>
        <taxon>Pseudomonadota</taxon>
        <taxon>Gammaproteobacteria</taxon>
        <taxon>Pseudomonadales</taxon>
        <taxon>Pseudomonadaceae</taxon>
        <taxon>Pseudomonas</taxon>
    </lineage>
</organism>
<feature type="region of interest" description="Disordered" evidence="1">
    <location>
        <begin position="1"/>
        <end position="35"/>
    </location>
</feature>
<gene>
    <name evidence="2" type="ORF">YSA_09503</name>
</gene>
<name>I3V2E7_PSEPU</name>
<accession>I3V2E7</accession>
<sequence>MIGTGLSQQKMKRRGAGVRTPGAIQAGNSEPVDWE</sequence>
<evidence type="ECO:0000313" key="3">
    <source>
        <dbReference type="Proteomes" id="UP000005268"/>
    </source>
</evidence>
<proteinExistence type="predicted"/>
<dbReference type="HOGENOM" id="CLU_3366714_0_0_6"/>
<dbReference type="KEGG" id="ppi:YSA_09503"/>